<comment type="caution">
    <text evidence="2">The sequence shown here is derived from an EMBL/GenBank/DDBJ whole genome shotgun (WGS) entry which is preliminary data.</text>
</comment>
<reference evidence="2 3" key="1">
    <citation type="submission" date="2018-05" db="EMBL/GenBank/DDBJ databases">
        <title>Draft genome sequence of Scytalidium lignicola DSM 105466, a ubiquitous saprotrophic fungus.</title>
        <authorList>
            <person name="Buettner E."/>
            <person name="Gebauer A.M."/>
            <person name="Hofrichter M."/>
            <person name="Liers C."/>
            <person name="Kellner H."/>
        </authorList>
    </citation>
    <scope>NUCLEOTIDE SEQUENCE [LARGE SCALE GENOMIC DNA]</scope>
    <source>
        <strain evidence="2 3">DSM 105466</strain>
    </source>
</reference>
<dbReference type="AlphaFoldDB" id="A0A3E2H0I3"/>
<feature type="non-terminal residue" evidence="2">
    <location>
        <position position="1"/>
    </location>
</feature>
<evidence type="ECO:0000259" key="1">
    <source>
        <dbReference type="Pfam" id="PF08975"/>
    </source>
</evidence>
<dbReference type="EMBL" id="NCSJ02000233">
    <property type="protein sequence ID" value="RFU26914.1"/>
    <property type="molecule type" value="Genomic_DNA"/>
</dbReference>
<sequence>MSTISPLDNTSISKSFTAQHPLYPKGVNSKFSPDGVVQRFPGNTTLCHIPADSPIQAGLQAFYANLKCHPVLSKGIHILPPASWHMTVLDGIREIERDPRLWPVEMMSYSLTKCTDEFARRLRQLGPELEQEDLGPPYRIHVRQLRGLTVGIGLDVEGATVEEELRLRRLRDKIADAIGFRAPNHETYGLHITFAYLLRYLDVEEIKEVHKIYAQHLPALQTECELGAVEFCTFETMHEFHRLFYLGEMEPTL</sequence>
<proteinExistence type="predicted"/>
<dbReference type="Gene3D" id="3.90.1140.10">
    <property type="entry name" value="Cyclic phosphodiesterase"/>
    <property type="match status" value="1"/>
</dbReference>
<dbReference type="InterPro" id="IPR009097">
    <property type="entry name" value="Cyclic_Pdiesterase"/>
</dbReference>
<dbReference type="Pfam" id="PF08975">
    <property type="entry name" value="2H-phosphodiest"/>
    <property type="match status" value="1"/>
</dbReference>
<evidence type="ECO:0000313" key="3">
    <source>
        <dbReference type="Proteomes" id="UP000258309"/>
    </source>
</evidence>
<protein>
    <recommendedName>
        <fullName evidence="1">DUF1868 domain-containing protein</fullName>
    </recommendedName>
</protein>
<organism evidence="2 3">
    <name type="scientific">Scytalidium lignicola</name>
    <name type="common">Hyphomycete</name>
    <dbReference type="NCBI Taxonomy" id="5539"/>
    <lineage>
        <taxon>Eukaryota</taxon>
        <taxon>Fungi</taxon>
        <taxon>Dikarya</taxon>
        <taxon>Ascomycota</taxon>
        <taxon>Pezizomycotina</taxon>
        <taxon>Leotiomycetes</taxon>
        <taxon>Leotiomycetes incertae sedis</taxon>
        <taxon>Scytalidium</taxon>
    </lineage>
</organism>
<dbReference type="Proteomes" id="UP000258309">
    <property type="component" value="Unassembled WGS sequence"/>
</dbReference>
<dbReference type="OrthoDB" id="2877829at2759"/>
<feature type="non-terminal residue" evidence="2">
    <location>
        <position position="253"/>
    </location>
</feature>
<name>A0A3E2H0I3_SCYLI</name>
<feature type="domain" description="DUF1868" evidence="1">
    <location>
        <begin position="30"/>
        <end position="126"/>
    </location>
</feature>
<evidence type="ECO:0000313" key="2">
    <source>
        <dbReference type="EMBL" id="RFU26914.1"/>
    </source>
</evidence>
<dbReference type="InterPro" id="IPR015069">
    <property type="entry name" value="2H-PEstase_DUF1868"/>
</dbReference>
<keyword evidence="3" id="KW-1185">Reference proteome</keyword>
<accession>A0A3E2H0I3</accession>
<dbReference type="SUPFAM" id="SSF55144">
    <property type="entry name" value="LigT-like"/>
    <property type="match status" value="1"/>
</dbReference>
<gene>
    <name evidence="2" type="ORF">B7463_g9423</name>
</gene>
<dbReference type="OMA" id="SLHMTLF"/>